<evidence type="ECO:0000313" key="2">
    <source>
        <dbReference type="EMBL" id="AKT41570.1"/>
    </source>
</evidence>
<feature type="region of interest" description="Disordered" evidence="1">
    <location>
        <begin position="1"/>
        <end position="48"/>
    </location>
</feature>
<name>A0A0K1EL36_CHOCO</name>
<dbReference type="PANTHER" id="PTHR43544">
    <property type="entry name" value="SHORT-CHAIN DEHYDROGENASE/REDUCTASE"/>
    <property type="match status" value="1"/>
</dbReference>
<dbReference type="AlphaFoldDB" id="A0A0K1EL36"/>
<sequence length="555" mass="61084">MDDRPALSPEAVEAPSLPEIPESPPSAPLTSEMTSEMTSEALPAPPTPHEVETCVRVLESLGAQRALLAELDLTFRRRLLMAAGKLSRPERAEQRELAKAFRRREHGQRKAADAALLDATGIRAARREPVFVTPLQMTAPPRVEPAASPPEAPEEALQNERKCYVCKAPFRAVHFFYDAMCGRCGDLNFEKRNQSAPLDGRVALVTGARVKIGYQAAIKLLRAGARVIVSTRFPHDAARRYAEEADFEAWSGRLHIYGLDLRHAPSVELFARHLDQSLDRLDFVLNNACQTVRRPPAYYEHLVSLEQAALEALPEGARPLVAAYDALRSQGGSGGAPARRAAGLLEPAALSQIRTAADGPLAWALSSDTEAPPPDALFPRGRYDADQQQIDLRGVNSWRLTLGEVTTVEMLEVQLVNAVAPFILNARLKPLMLRHRTGDKHIVNVSAMEGQFYRAFKTDKHPHTNMAKAALNMMTRTSAPDYVKDGIHMNSVDTGWVTDEDPAAIAARKVEEHGFHPPLDIVDGAARICDPIFSGLLTGQHLWGQFLKDYAPTDW</sequence>
<dbReference type="STRING" id="52.CMC5_057770"/>
<proteinExistence type="predicted"/>
<dbReference type="EMBL" id="CP012159">
    <property type="protein sequence ID" value="AKT41570.1"/>
    <property type="molecule type" value="Genomic_DNA"/>
</dbReference>
<dbReference type="CDD" id="cd05233">
    <property type="entry name" value="SDR_c"/>
    <property type="match status" value="1"/>
</dbReference>
<dbReference type="Gene3D" id="3.40.50.720">
    <property type="entry name" value="NAD(P)-binding Rossmann-like Domain"/>
    <property type="match status" value="2"/>
</dbReference>
<dbReference type="PATRIC" id="fig|52.7.peg.6369"/>
<dbReference type="InterPro" id="IPR002347">
    <property type="entry name" value="SDR_fam"/>
</dbReference>
<accession>A0A0K1EL36</accession>
<dbReference type="InterPro" id="IPR051468">
    <property type="entry name" value="Fungal_SecMetab_SDRs"/>
</dbReference>
<dbReference type="InterPro" id="IPR036291">
    <property type="entry name" value="NAD(P)-bd_dom_sf"/>
</dbReference>
<dbReference type="SUPFAM" id="SSF51735">
    <property type="entry name" value="NAD(P)-binding Rossmann-fold domains"/>
    <property type="match status" value="1"/>
</dbReference>
<dbReference type="Proteomes" id="UP000067626">
    <property type="component" value="Chromosome"/>
</dbReference>
<evidence type="ECO:0000256" key="1">
    <source>
        <dbReference type="SAM" id="MobiDB-lite"/>
    </source>
</evidence>
<dbReference type="Pfam" id="PF13561">
    <property type="entry name" value="adh_short_C2"/>
    <property type="match status" value="1"/>
</dbReference>
<evidence type="ECO:0000313" key="3">
    <source>
        <dbReference type="Proteomes" id="UP000067626"/>
    </source>
</evidence>
<organism evidence="2 3">
    <name type="scientific">Chondromyces crocatus</name>
    <dbReference type="NCBI Taxonomy" id="52"/>
    <lineage>
        <taxon>Bacteria</taxon>
        <taxon>Pseudomonadati</taxon>
        <taxon>Myxococcota</taxon>
        <taxon>Polyangia</taxon>
        <taxon>Polyangiales</taxon>
        <taxon>Polyangiaceae</taxon>
        <taxon>Chondromyces</taxon>
    </lineage>
</organism>
<keyword evidence="3" id="KW-1185">Reference proteome</keyword>
<dbReference type="GO" id="GO:0016491">
    <property type="term" value="F:oxidoreductase activity"/>
    <property type="evidence" value="ECO:0007669"/>
    <property type="project" value="UniProtKB-KW"/>
</dbReference>
<protein>
    <submittedName>
        <fullName evidence="2">Oxidoreductase</fullName>
        <ecNumber evidence="2">1.-.-.-</ecNumber>
    </submittedName>
</protein>
<dbReference type="KEGG" id="ccro:CMC5_057770"/>
<gene>
    <name evidence="2" type="ORF">CMC5_057770</name>
</gene>
<dbReference type="PANTHER" id="PTHR43544:SF2">
    <property type="entry name" value="OXIDOREDUCTASE"/>
    <property type="match status" value="1"/>
</dbReference>
<reference evidence="2 3" key="1">
    <citation type="submission" date="2015-07" db="EMBL/GenBank/DDBJ databases">
        <title>Genome analysis of myxobacterium Chondromyces crocatus Cm c5 reveals a high potential for natural compound synthesis and the genetic basis for the loss of fruiting body formation.</title>
        <authorList>
            <person name="Zaburannyi N."/>
            <person name="Bunk B."/>
            <person name="Maier J."/>
            <person name="Overmann J."/>
            <person name="Mueller R."/>
        </authorList>
    </citation>
    <scope>NUCLEOTIDE SEQUENCE [LARGE SCALE GENOMIC DNA]</scope>
    <source>
        <strain evidence="2 3">Cm c5</strain>
    </source>
</reference>
<dbReference type="GO" id="GO:0005737">
    <property type="term" value="C:cytoplasm"/>
    <property type="evidence" value="ECO:0007669"/>
    <property type="project" value="TreeGrafter"/>
</dbReference>
<dbReference type="Pfam" id="PF00106">
    <property type="entry name" value="adh_short"/>
    <property type="match status" value="1"/>
</dbReference>
<dbReference type="EC" id="1.-.-.-" evidence="2"/>
<keyword evidence="2" id="KW-0560">Oxidoreductase</keyword>